<dbReference type="PROSITE" id="PS50030">
    <property type="entry name" value="UBA"/>
    <property type="match status" value="1"/>
</dbReference>
<dbReference type="EMBL" id="CAJFDI010000001">
    <property type="protein sequence ID" value="CAD5210559.1"/>
    <property type="molecule type" value="Genomic_DNA"/>
</dbReference>
<dbReference type="Gene3D" id="1.10.8.10">
    <property type="entry name" value="DNA helicase RuvA subunit, C-terminal domain"/>
    <property type="match status" value="1"/>
</dbReference>
<evidence type="ECO:0000313" key="5">
    <source>
        <dbReference type="Proteomes" id="UP000659654"/>
    </source>
</evidence>
<dbReference type="EMBL" id="CAJFCV020000001">
    <property type="protein sequence ID" value="CAG9086620.1"/>
    <property type="molecule type" value="Genomic_DNA"/>
</dbReference>
<dbReference type="InterPro" id="IPR015940">
    <property type="entry name" value="UBA"/>
</dbReference>
<feature type="domain" description="UBA" evidence="1">
    <location>
        <begin position="234"/>
        <end position="278"/>
    </location>
</feature>
<keyword evidence="5" id="KW-1185">Reference proteome</keyword>
<dbReference type="Proteomes" id="UP000659654">
    <property type="component" value="Unassembled WGS sequence"/>
</dbReference>
<dbReference type="WBParaSite" id="BXY_0466900.1">
    <property type="protein sequence ID" value="BXY_0466900.1"/>
    <property type="gene ID" value="BXY_0466900"/>
</dbReference>
<dbReference type="Proteomes" id="UP000582659">
    <property type="component" value="Unassembled WGS sequence"/>
</dbReference>
<reference evidence="3" key="2">
    <citation type="submission" date="2020-08" db="EMBL/GenBank/DDBJ databases">
        <authorList>
            <person name="Kikuchi T."/>
        </authorList>
    </citation>
    <scope>NUCLEOTIDE SEQUENCE</scope>
    <source>
        <strain evidence="2">Ka4C1</strain>
    </source>
</reference>
<dbReference type="SUPFAM" id="SSF46934">
    <property type="entry name" value="UBA-like"/>
    <property type="match status" value="1"/>
</dbReference>
<dbReference type="OrthoDB" id="263283at2759"/>
<gene>
    <name evidence="2" type="ORF">BXYJ_LOCUS1989</name>
</gene>
<evidence type="ECO:0000313" key="3">
    <source>
        <dbReference type="EMBL" id="CAG9086620.1"/>
    </source>
</evidence>
<evidence type="ECO:0000259" key="1">
    <source>
        <dbReference type="PROSITE" id="PS50030"/>
    </source>
</evidence>
<dbReference type="AlphaFoldDB" id="A0A1I7RVA8"/>
<proteinExistence type="predicted"/>
<evidence type="ECO:0000313" key="4">
    <source>
        <dbReference type="Proteomes" id="UP000095284"/>
    </source>
</evidence>
<organism evidence="4 6">
    <name type="scientific">Bursaphelenchus xylophilus</name>
    <name type="common">Pinewood nematode worm</name>
    <name type="synonym">Aphelenchoides xylophilus</name>
    <dbReference type="NCBI Taxonomy" id="6326"/>
    <lineage>
        <taxon>Eukaryota</taxon>
        <taxon>Metazoa</taxon>
        <taxon>Ecdysozoa</taxon>
        <taxon>Nematoda</taxon>
        <taxon>Chromadorea</taxon>
        <taxon>Rhabditida</taxon>
        <taxon>Tylenchina</taxon>
        <taxon>Tylenchomorpha</taxon>
        <taxon>Aphelenchoidea</taxon>
        <taxon>Aphelenchoididae</taxon>
        <taxon>Bursaphelenchus</taxon>
    </lineage>
</organism>
<reference evidence="6" key="1">
    <citation type="submission" date="2016-11" db="UniProtKB">
        <authorList>
            <consortium name="WormBaseParasite"/>
        </authorList>
    </citation>
    <scope>IDENTIFICATION</scope>
</reference>
<name>A0A1I7RVA8_BURXY</name>
<evidence type="ECO:0000313" key="2">
    <source>
        <dbReference type="EMBL" id="CAD5210559.1"/>
    </source>
</evidence>
<evidence type="ECO:0000313" key="6">
    <source>
        <dbReference type="WBParaSite" id="BXY_0466900.1"/>
    </source>
</evidence>
<sequence>MVYVVFSSNPRVEVDGSKTIKDAIDLVKPPGDHKRVAVFFRGNKLSDEQVIGNITGLKPHHSLRVLYDVTQQESDPMDTNTIDNQLLQSLENTSEAELQKISDIISKLDFKRTFALKNPKITDNPILINLLADFTQWKEGIKRYPELVPYIRQVLDNALPKDTFGRLFNPAGPSLTRPQPNLFGAPQPPNRITAESLQDAFASVMNNLSAPTAAAPSVLVPPAPQIPPPATPENPLERFRSQLDQFHEFGFFDDDENVQYLVVTNGNFEAALELLIRSREE</sequence>
<dbReference type="InterPro" id="IPR009060">
    <property type="entry name" value="UBA-like_sf"/>
</dbReference>
<dbReference type="Proteomes" id="UP000095284">
    <property type="component" value="Unplaced"/>
</dbReference>
<protein>
    <submittedName>
        <fullName evidence="2">(pine wood nematode) hypothetical protein</fullName>
    </submittedName>
    <submittedName>
        <fullName evidence="6">UBA domain-containing protein</fullName>
    </submittedName>
</protein>
<dbReference type="SMR" id="A0A1I7RVA8"/>
<accession>A0A1I7RVA8</accession>